<evidence type="ECO:0000256" key="4">
    <source>
        <dbReference type="HAMAP-Rule" id="MF_01925"/>
    </source>
</evidence>
<comment type="function">
    <text evidence="4">Catalyzes the reduction of 1-pyrroline-5-carboxylate (PCA) to L-proline.</text>
</comment>
<feature type="domain" description="Pyrroline-5-carboxylate reductase catalytic N-terminal" evidence="6">
    <location>
        <begin position="2"/>
        <end position="104"/>
    </location>
</feature>
<evidence type="ECO:0000259" key="6">
    <source>
        <dbReference type="Pfam" id="PF03807"/>
    </source>
</evidence>
<organism evidence="8 9">
    <name type="scientific">Nesterenkonia aerolata</name>
    <dbReference type="NCBI Taxonomy" id="3074079"/>
    <lineage>
        <taxon>Bacteria</taxon>
        <taxon>Bacillati</taxon>
        <taxon>Actinomycetota</taxon>
        <taxon>Actinomycetes</taxon>
        <taxon>Micrococcales</taxon>
        <taxon>Micrococcaceae</taxon>
        <taxon>Nesterenkonia</taxon>
    </lineage>
</organism>
<keyword evidence="2 4" id="KW-0521">NADP</keyword>
<dbReference type="InterPro" id="IPR008927">
    <property type="entry name" value="6-PGluconate_DH-like_C_sf"/>
</dbReference>
<feature type="domain" description="Pyrroline-5-carboxylate reductase dimerisation" evidence="7">
    <location>
        <begin position="168"/>
        <end position="275"/>
    </location>
</feature>
<dbReference type="RefSeq" id="WP_310549323.1">
    <property type="nucleotide sequence ID" value="NZ_JAVKGR010000023.1"/>
</dbReference>
<comment type="similarity">
    <text evidence="1 4">Belongs to the pyrroline-5-carboxylate reductase family.</text>
</comment>
<evidence type="ECO:0000313" key="9">
    <source>
        <dbReference type="Proteomes" id="UP001251870"/>
    </source>
</evidence>
<gene>
    <name evidence="4 8" type="primary">proC</name>
    <name evidence="8" type="ORF">RIL96_12315</name>
</gene>
<dbReference type="HAMAP" id="MF_01925">
    <property type="entry name" value="P5C_reductase"/>
    <property type="match status" value="1"/>
</dbReference>
<dbReference type="Pfam" id="PF03807">
    <property type="entry name" value="F420_oxidored"/>
    <property type="match status" value="1"/>
</dbReference>
<dbReference type="PANTHER" id="PTHR11645:SF0">
    <property type="entry name" value="PYRROLINE-5-CARBOXYLATE REDUCTASE 3"/>
    <property type="match status" value="1"/>
</dbReference>
<sequence>MRIAMLGLGSMNGAILKGLLASGVSAQDVVATTRSAASACARAEELGIEVVAEESVESERTANQQAAASADLVMLGVKPHQITDLCTEIADALEPDAVVVSVAAAVTVDMLQQALPQGQPVIRSMPNTPLSVGRGVVGLAAGEHTSAQQLHRVRDLLSACGAVHVVEETQIDALTGVSGSGPAYVFFLAEHLAAAGAERGLPPELAADLAAQTIQGAGDMLVSALNQGAGDAASLRQAVTSPNGTTERGIAALTEGGLPQAVHAAVSASAARAAEISRDLAGE</sequence>
<keyword evidence="3 4" id="KW-0560">Oxidoreductase</keyword>
<dbReference type="SUPFAM" id="SSF51735">
    <property type="entry name" value="NAD(P)-binding Rossmann-fold domains"/>
    <property type="match status" value="1"/>
</dbReference>
<dbReference type="InterPro" id="IPR000304">
    <property type="entry name" value="Pyrroline-COOH_reductase"/>
</dbReference>
<keyword evidence="4" id="KW-0028">Amino-acid biosynthesis</keyword>
<dbReference type="InterPro" id="IPR029036">
    <property type="entry name" value="P5CR_dimer"/>
</dbReference>
<dbReference type="NCBIfam" id="TIGR00112">
    <property type="entry name" value="proC"/>
    <property type="match status" value="1"/>
</dbReference>
<accession>A0ABU2DV21</accession>
<keyword evidence="4" id="KW-0963">Cytoplasm</keyword>
<dbReference type="Proteomes" id="UP001251870">
    <property type="component" value="Unassembled WGS sequence"/>
</dbReference>
<comment type="catalytic activity">
    <reaction evidence="4">
        <text>L-proline + NAD(+) = (S)-1-pyrroline-5-carboxylate + NADH + 2 H(+)</text>
        <dbReference type="Rhea" id="RHEA:14105"/>
        <dbReference type="ChEBI" id="CHEBI:15378"/>
        <dbReference type="ChEBI" id="CHEBI:17388"/>
        <dbReference type="ChEBI" id="CHEBI:57540"/>
        <dbReference type="ChEBI" id="CHEBI:57945"/>
        <dbReference type="ChEBI" id="CHEBI:60039"/>
        <dbReference type="EC" id="1.5.1.2"/>
    </reaction>
</comment>
<dbReference type="EC" id="1.5.1.2" evidence="4 5"/>
<comment type="pathway">
    <text evidence="4">Amino-acid biosynthesis; L-proline biosynthesis; L-proline from L-glutamate 5-semialdehyde: step 1/1.</text>
</comment>
<comment type="catalytic activity">
    <reaction evidence="4">
        <text>L-proline + NADP(+) = (S)-1-pyrroline-5-carboxylate + NADPH + 2 H(+)</text>
        <dbReference type="Rhea" id="RHEA:14109"/>
        <dbReference type="ChEBI" id="CHEBI:15378"/>
        <dbReference type="ChEBI" id="CHEBI:17388"/>
        <dbReference type="ChEBI" id="CHEBI:57783"/>
        <dbReference type="ChEBI" id="CHEBI:58349"/>
        <dbReference type="ChEBI" id="CHEBI:60039"/>
        <dbReference type="EC" id="1.5.1.2"/>
    </reaction>
</comment>
<evidence type="ECO:0000256" key="1">
    <source>
        <dbReference type="ARBA" id="ARBA00005525"/>
    </source>
</evidence>
<dbReference type="PANTHER" id="PTHR11645">
    <property type="entry name" value="PYRROLINE-5-CARBOXYLATE REDUCTASE"/>
    <property type="match status" value="1"/>
</dbReference>
<dbReference type="Gene3D" id="1.10.3730.10">
    <property type="entry name" value="ProC C-terminal domain-like"/>
    <property type="match status" value="1"/>
</dbReference>
<comment type="caution">
    <text evidence="8">The sequence shown here is derived from an EMBL/GenBank/DDBJ whole genome shotgun (WGS) entry which is preliminary data.</text>
</comment>
<proteinExistence type="inferred from homology"/>
<reference evidence="8 9" key="1">
    <citation type="submission" date="2023-09" db="EMBL/GenBank/DDBJ databases">
        <title>Description of three actinobacteria isolated from air of manufacturing shop in a pharmaceutical factory.</title>
        <authorList>
            <person name="Zhang D.-F."/>
        </authorList>
    </citation>
    <scope>NUCLEOTIDE SEQUENCE [LARGE SCALE GENOMIC DNA]</scope>
    <source>
        <strain evidence="8 9">LY-0111</strain>
    </source>
</reference>
<dbReference type="GO" id="GO:0004735">
    <property type="term" value="F:pyrroline-5-carboxylate reductase activity"/>
    <property type="evidence" value="ECO:0007669"/>
    <property type="project" value="UniProtKB-EC"/>
</dbReference>
<dbReference type="InterPro" id="IPR036291">
    <property type="entry name" value="NAD(P)-bd_dom_sf"/>
</dbReference>
<evidence type="ECO:0000256" key="3">
    <source>
        <dbReference type="ARBA" id="ARBA00023002"/>
    </source>
</evidence>
<evidence type="ECO:0000256" key="2">
    <source>
        <dbReference type="ARBA" id="ARBA00022857"/>
    </source>
</evidence>
<name>A0ABU2DV21_9MICC</name>
<dbReference type="SUPFAM" id="SSF48179">
    <property type="entry name" value="6-phosphogluconate dehydrogenase C-terminal domain-like"/>
    <property type="match status" value="1"/>
</dbReference>
<protein>
    <recommendedName>
        <fullName evidence="4 5">Pyrroline-5-carboxylate reductase</fullName>
        <shortName evidence="4">P5C reductase</shortName>
        <shortName evidence="4">P5CR</shortName>
        <ecNumber evidence="4 5">1.5.1.2</ecNumber>
    </recommendedName>
    <alternativeName>
        <fullName evidence="4">PCA reductase</fullName>
    </alternativeName>
</protein>
<evidence type="ECO:0000259" key="7">
    <source>
        <dbReference type="Pfam" id="PF14748"/>
    </source>
</evidence>
<dbReference type="InterPro" id="IPR028939">
    <property type="entry name" value="P5C_Rdtase_cat_N"/>
</dbReference>
<keyword evidence="4" id="KW-0641">Proline biosynthesis</keyword>
<comment type="subcellular location">
    <subcellularLocation>
        <location evidence="4">Cytoplasm</location>
    </subcellularLocation>
</comment>
<evidence type="ECO:0000256" key="5">
    <source>
        <dbReference type="NCBIfam" id="TIGR00112"/>
    </source>
</evidence>
<dbReference type="EMBL" id="JAVKGR010000023">
    <property type="protein sequence ID" value="MDR8020343.1"/>
    <property type="molecule type" value="Genomic_DNA"/>
</dbReference>
<dbReference type="Pfam" id="PF14748">
    <property type="entry name" value="P5CR_dimer"/>
    <property type="match status" value="1"/>
</dbReference>
<dbReference type="Gene3D" id="3.40.50.720">
    <property type="entry name" value="NAD(P)-binding Rossmann-like Domain"/>
    <property type="match status" value="1"/>
</dbReference>
<evidence type="ECO:0000313" key="8">
    <source>
        <dbReference type="EMBL" id="MDR8020343.1"/>
    </source>
</evidence>
<keyword evidence="9" id="KW-1185">Reference proteome</keyword>
<dbReference type="PIRSF" id="PIRSF000193">
    <property type="entry name" value="Pyrrol-5-carb_rd"/>
    <property type="match status" value="1"/>
</dbReference>